<dbReference type="PROSITE" id="PS51257">
    <property type="entry name" value="PROKAR_LIPOPROTEIN"/>
    <property type="match status" value="1"/>
</dbReference>
<feature type="compositionally biased region" description="Low complexity" evidence="1">
    <location>
        <begin position="56"/>
        <end position="66"/>
    </location>
</feature>
<dbReference type="KEGG" id="pcav:D3880_13565"/>
<dbReference type="EMBL" id="CP032419">
    <property type="protein sequence ID" value="AYC33315.1"/>
    <property type="molecule type" value="Genomic_DNA"/>
</dbReference>
<name>A0A385Z237_9PSED</name>
<evidence type="ECO:0000313" key="4">
    <source>
        <dbReference type="Proteomes" id="UP000265560"/>
    </source>
</evidence>
<feature type="signal peptide" evidence="2">
    <location>
        <begin position="1"/>
        <end position="20"/>
    </location>
</feature>
<accession>A0A385Z237</accession>
<evidence type="ECO:0000256" key="1">
    <source>
        <dbReference type="SAM" id="MobiDB-lite"/>
    </source>
</evidence>
<dbReference type="RefSeq" id="WP_119893973.1">
    <property type="nucleotide sequence ID" value="NZ_CP032419.1"/>
</dbReference>
<feature type="region of interest" description="Disordered" evidence="1">
    <location>
        <begin position="20"/>
        <end position="84"/>
    </location>
</feature>
<keyword evidence="2" id="KW-0732">Signal</keyword>
<evidence type="ECO:0000313" key="3">
    <source>
        <dbReference type="EMBL" id="AYC33315.1"/>
    </source>
</evidence>
<evidence type="ECO:0008006" key="5">
    <source>
        <dbReference type="Google" id="ProtNLM"/>
    </source>
</evidence>
<dbReference type="AlphaFoldDB" id="A0A385Z237"/>
<organism evidence="3 4">
    <name type="scientific">Pseudomonas cavernae</name>
    <dbReference type="NCBI Taxonomy" id="2320867"/>
    <lineage>
        <taxon>Bacteria</taxon>
        <taxon>Pseudomonadati</taxon>
        <taxon>Pseudomonadota</taxon>
        <taxon>Gammaproteobacteria</taxon>
        <taxon>Pseudomonadales</taxon>
        <taxon>Pseudomonadaceae</taxon>
        <taxon>Pseudomonas</taxon>
    </lineage>
</organism>
<protein>
    <recommendedName>
        <fullName evidence="5">Translation initiation factor 2</fullName>
    </recommendedName>
</protein>
<sequence>MNVMRTLGLVLLLSLLGACGDSEPPVPKVPPSAPLPKPPVTEPVVPPISLPPTQPPETTKPQYKAPLPKPAPATPAPETKPDLVVKQAPVKVEEAPVPQAKLDLSLPEDLVQSLEPAEPLSTAEQKPLLPQMFAPKPPAESPFQLNGKLITNEREDDYLRSVEGAELQFEFKQ</sequence>
<feature type="chain" id="PRO_5017295876" description="Translation initiation factor 2" evidence="2">
    <location>
        <begin position="21"/>
        <end position="173"/>
    </location>
</feature>
<keyword evidence="4" id="KW-1185">Reference proteome</keyword>
<proteinExistence type="predicted"/>
<gene>
    <name evidence="3" type="ORF">D3880_13565</name>
</gene>
<evidence type="ECO:0000256" key="2">
    <source>
        <dbReference type="SAM" id="SignalP"/>
    </source>
</evidence>
<dbReference type="PRINTS" id="PR01217">
    <property type="entry name" value="PRICHEXTENSN"/>
</dbReference>
<reference evidence="4" key="1">
    <citation type="submission" date="2018-09" db="EMBL/GenBank/DDBJ databases">
        <authorList>
            <person name="Zhu H."/>
        </authorList>
    </citation>
    <scope>NUCLEOTIDE SEQUENCE [LARGE SCALE GENOMIC DNA]</scope>
    <source>
        <strain evidence="4">K2W31S-8</strain>
    </source>
</reference>
<dbReference type="Proteomes" id="UP000265560">
    <property type="component" value="Chromosome"/>
</dbReference>
<feature type="compositionally biased region" description="Pro residues" evidence="1">
    <location>
        <begin position="24"/>
        <end position="55"/>
    </location>
</feature>
<dbReference type="OrthoDB" id="7033497at2"/>